<feature type="signal peptide" evidence="7">
    <location>
        <begin position="1"/>
        <end position="20"/>
    </location>
</feature>
<dbReference type="PANTHER" id="PTHR11132">
    <property type="entry name" value="SOLUTE CARRIER FAMILY 35"/>
    <property type="match status" value="1"/>
</dbReference>
<dbReference type="SUPFAM" id="SSF103481">
    <property type="entry name" value="Multidrug resistance efflux transporter EmrE"/>
    <property type="match status" value="1"/>
</dbReference>
<keyword evidence="4 6" id="KW-0472">Membrane</keyword>
<dbReference type="EMBL" id="QEAP01001144">
    <property type="protein sequence ID" value="TPX51013.1"/>
    <property type="molecule type" value="Genomic_DNA"/>
</dbReference>
<evidence type="ECO:0000313" key="9">
    <source>
        <dbReference type="EMBL" id="TPX51013.1"/>
    </source>
</evidence>
<dbReference type="Proteomes" id="UP000320333">
    <property type="component" value="Unassembled WGS sequence"/>
</dbReference>
<feature type="transmembrane region" description="Helical" evidence="6">
    <location>
        <begin position="36"/>
        <end position="60"/>
    </location>
</feature>
<dbReference type="InterPro" id="IPR050186">
    <property type="entry name" value="TPT_transporter"/>
</dbReference>
<dbReference type="GO" id="GO:0016020">
    <property type="term" value="C:membrane"/>
    <property type="evidence" value="ECO:0007669"/>
    <property type="project" value="UniProtKB-SubCell"/>
</dbReference>
<dbReference type="AlphaFoldDB" id="A0A507DHG3"/>
<feature type="region of interest" description="Disordered" evidence="5">
    <location>
        <begin position="188"/>
        <end position="216"/>
    </location>
</feature>
<evidence type="ECO:0000256" key="6">
    <source>
        <dbReference type="SAM" id="Phobius"/>
    </source>
</evidence>
<dbReference type="Pfam" id="PF03151">
    <property type="entry name" value="TPT"/>
    <property type="match status" value="1"/>
</dbReference>
<proteinExistence type="predicted"/>
<keyword evidence="2 6" id="KW-0812">Transmembrane</keyword>
<feature type="chain" id="PRO_5021400726" description="Sugar phosphate transporter domain-containing protein" evidence="7">
    <location>
        <begin position="21"/>
        <end position="318"/>
    </location>
</feature>
<accession>A0A507DHG3</accession>
<keyword evidence="10" id="KW-1185">Reference proteome</keyword>
<evidence type="ECO:0000313" key="10">
    <source>
        <dbReference type="Proteomes" id="UP000320333"/>
    </source>
</evidence>
<evidence type="ECO:0000256" key="4">
    <source>
        <dbReference type="ARBA" id="ARBA00023136"/>
    </source>
</evidence>
<feature type="transmembrane region" description="Helical" evidence="6">
    <location>
        <begin position="81"/>
        <end position="100"/>
    </location>
</feature>
<dbReference type="InterPro" id="IPR004853">
    <property type="entry name" value="Sugar_P_trans_dom"/>
</dbReference>
<reference evidence="9 10" key="1">
    <citation type="journal article" date="2019" name="Sci. Rep.">
        <title>Comparative genomics of chytrid fungi reveal insights into the obligate biotrophic and pathogenic lifestyle of Synchytrium endobioticum.</title>
        <authorList>
            <person name="van de Vossenberg B.T.L.H."/>
            <person name="Warris S."/>
            <person name="Nguyen H.D.T."/>
            <person name="van Gent-Pelzer M.P.E."/>
            <person name="Joly D.L."/>
            <person name="van de Geest H.C."/>
            <person name="Bonants P.J.M."/>
            <person name="Smith D.S."/>
            <person name="Levesque C.A."/>
            <person name="van der Lee T.A.J."/>
        </authorList>
    </citation>
    <scope>NUCLEOTIDE SEQUENCE [LARGE SCALE GENOMIC DNA]</scope>
    <source>
        <strain evidence="9 10">CBS 675.73</strain>
    </source>
</reference>
<feature type="transmembrane region" description="Helical" evidence="6">
    <location>
        <begin position="260"/>
        <end position="284"/>
    </location>
</feature>
<comment type="subcellular location">
    <subcellularLocation>
        <location evidence="1">Membrane</location>
        <topology evidence="1">Multi-pass membrane protein</topology>
    </subcellularLocation>
</comment>
<dbReference type="STRING" id="246404.A0A507DHG3"/>
<evidence type="ECO:0000256" key="7">
    <source>
        <dbReference type="SAM" id="SignalP"/>
    </source>
</evidence>
<keyword evidence="3 6" id="KW-1133">Transmembrane helix</keyword>
<evidence type="ECO:0000259" key="8">
    <source>
        <dbReference type="Pfam" id="PF03151"/>
    </source>
</evidence>
<evidence type="ECO:0000256" key="1">
    <source>
        <dbReference type="ARBA" id="ARBA00004141"/>
    </source>
</evidence>
<dbReference type="OrthoDB" id="6418713at2759"/>
<feature type="transmembrane region" description="Helical" evidence="6">
    <location>
        <begin position="106"/>
        <end position="124"/>
    </location>
</feature>
<evidence type="ECO:0000256" key="5">
    <source>
        <dbReference type="SAM" id="MobiDB-lite"/>
    </source>
</evidence>
<feature type="compositionally biased region" description="Basic and acidic residues" evidence="5">
    <location>
        <begin position="197"/>
        <end position="215"/>
    </location>
</feature>
<evidence type="ECO:0000256" key="2">
    <source>
        <dbReference type="ARBA" id="ARBA00022692"/>
    </source>
</evidence>
<feature type="domain" description="Sugar phosphate transporter" evidence="8">
    <location>
        <begin position="8"/>
        <end position="182"/>
    </location>
</feature>
<gene>
    <name evidence="9" type="ORF">CcCBS67573_g10057</name>
</gene>
<feature type="transmembrane region" description="Helical" evidence="6">
    <location>
        <begin position="154"/>
        <end position="173"/>
    </location>
</feature>
<evidence type="ECO:0000256" key="3">
    <source>
        <dbReference type="ARBA" id="ARBA00022989"/>
    </source>
</evidence>
<keyword evidence="7" id="KW-0732">Signal</keyword>
<sequence length="318" mass="35261">MKPRSIAFIALWYISSSLLSMSNKQMLGKEHSKFNYPLLLSGVHSISNSVVTSIMLHLFYKDSQKRKTEGMMAYLRETGPTALCGVLDIGLSNASLHYISLSFYTIVKSVVPVWVLCFSVVFGLEKMKMNLFLVIALMCAGVAFTVMGEIHFSWFGFTLIQMASLTSGLRWSLTQLMLQHKTQKSKTVTLHKPFSGSERDPLSSTSTEHDVEKTPDNPVRTLNRLSPIMAGLFTVATLLWESGGEDGWRQSPYFADFFSTVRTLVLLNVGSLMALIMTLSQFYVVSTTGVLTLSVAVSSDWTPMSSSHFHALNSSCTS</sequence>
<feature type="transmembrane region" description="Helical" evidence="6">
    <location>
        <begin position="131"/>
        <end position="148"/>
    </location>
</feature>
<comment type="caution">
    <text evidence="9">The sequence shown here is derived from an EMBL/GenBank/DDBJ whole genome shotgun (WGS) entry which is preliminary data.</text>
</comment>
<name>A0A507DHG3_9FUNG</name>
<organism evidence="9 10">
    <name type="scientific">Chytriomyces confervae</name>
    <dbReference type="NCBI Taxonomy" id="246404"/>
    <lineage>
        <taxon>Eukaryota</taxon>
        <taxon>Fungi</taxon>
        <taxon>Fungi incertae sedis</taxon>
        <taxon>Chytridiomycota</taxon>
        <taxon>Chytridiomycota incertae sedis</taxon>
        <taxon>Chytridiomycetes</taxon>
        <taxon>Chytridiales</taxon>
        <taxon>Chytriomycetaceae</taxon>
        <taxon>Chytriomyces</taxon>
    </lineage>
</organism>
<dbReference type="InterPro" id="IPR037185">
    <property type="entry name" value="EmrE-like"/>
</dbReference>
<protein>
    <recommendedName>
        <fullName evidence="8">Sugar phosphate transporter domain-containing protein</fullName>
    </recommendedName>
</protein>